<accession>A0ACC1NLT5</accession>
<protein>
    <submittedName>
        <fullName evidence="1">Uncharacterized protein</fullName>
    </submittedName>
</protein>
<comment type="caution">
    <text evidence="1">The sequence shown here is derived from an EMBL/GenBank/DDBJ whole genome shotgun (WGS) entry which is preliminary data.</text>
</comment>
<reference evidence="1" key="1">
    <citation type="submission" date="2022-08" db="EMBL/GenBank/DDBJ databases">
        <title>Genome Sequence of Lecanicillium fungicola.</title>
        <authorList>
            <person name="Buettner E."/>
        </authorList>
    </citation>
    <scope>NUCLEOTIDE SEQUENCE</scope>
    <source>
        <strain evidence="1">Babe33</strain>
    </source>
</reference>
<dbReference type="EMBL" id="JANJQO010000215">
    <property type="protein sequence ID" value="KAJ2980232.1"/>
    <property type="molecule type" value="Genomic_DNA"/>
</dbReference>
<evidence type="ECO:0000313" key="2">
    <source>
        <dbReference type="Proteomes" id="UP001143910"/>
    </source>
</evidence>
<dbReference type="Proteomes" id="UP001143910">
    <property type="component" value="Unassembled WGS sequence"/>
</dbReference>
<sequence>MALPFKPFQYCGLPANDSIRVVTLLPGAFTDPIRCEISCHNTQSLPQYEALSYTWGDPTDTTQTTIDGCLLRVTANLERALRHLRKSQCSRSLWVDAICINQQDDAEKELQVQAMASIYQRSSRVLIWLGEEIDPLIHLHLPPPLPISDVFDGIAQIAAGQGIDHLINGNPWLQWTPAILDLLGRPWFTRLWVVQETALTLDPLLICGWESLPWTTLLKAYRGLRPTLGPTANGAALLEDALQNLDALVICWAMMLNWDADQTPATHEKVCRRLLILLFTLKGKFICSDERDRLNGMLGMLGDPKLLKGVSLGYRSSAATVFQSIAVFMLESLQSLDFLIGDRTNFDAANYPGKPSWVPTWKSYSAFTRGIFLAPSIFDIYAGVGDGRGSSPCAEYCLSDDQNILYLRGCIIGTPVGMGTPPPYAPQHSPVVAQGSDEYRKALKQLLIMWEIEVVHFPIMGARGQDEELQKARAEMKELWNSGIIPLPSLAASCKTEKESINYFRKTLFHSDKGGPRHPEFTTEQIYETLIGRNDIQGAKSKELSFEVDRFAHFQWRNLYDMAPFRLSEGHFGILELGMELYGPDTVIALFSGGVGPVVLLREGGYYRYMGSCYVQGLEDETSRQLFLEQRDVVEFALT</sequence>
<name>A0ACC1NLT5_9HYPO</name>
<keyword evidence="2" id="KW-1185">Reference proteome</keyword>
<organism evidence="1 2">
    <name type="scientific">Zarea fungicola</name>
    <dbReference type="NCBI Taxonomy" id="93591"/>
    <lineage>
        <taxon>Eukaryota</taxon>
        <taxon>Fungi</taxon>
        <taxon>Dikarya</taxon>
        <taxon>Ascomycota</taxon>
        <taxon>Pezizomycotina</taxon>
        <taxon>Sordariomycetes</taxon>
        <taxon>Hypocreomycetidae</taxon>
        <taxon>Hypocreales</taxon>
        <taxon>Cordycipitaceae</taxon>
        <taxon>Zarea</taxon>
    </lineage>
</organism>
<evidence type="ECO:0000313" key="1">
    <source>
        <dbReference type="EMBL" id="KAJ2980232.1"/>
    </source>
</evidence>
<proteinExistence type="predicted"/>
<gene>
    <name evidence="1" type="ORF">NQ176_g2764</name>
</gene>